<evidence type="ECO:0000256" key="1">
    <source>
        <dbReference type="ARBA" id="ARBA00009431"/>
    </source>
</evidence>
<dbReference type="EMBL" id="JARIHO010000053">
    <property type="protein sequence ID" value="KAJ7320782.1"/>
    <property type="molecule type" value="Genomic_DNA"/>
</dbReference>
<evidence type="ECO:0000256" key="5">
    <source>
        <dbReference type="ARBA" id="ARBA00023180"/>
    </source>
</evidence>
<keyword evidence="2" id="KW-0121">Carboxypeptidase</keyword>
<evidence type="ECO:0000256" key="3">
    <source>
        <dbReference type="ARBA" id="ARBA00022670"/>
    </source>
</evidence>
<dbReference type="Gene3D" id="3.40.50.1820">
    <property type="entry name" value="alpha/beta hydrolase"/>
    <property type="match status" value="1"/>
</dbReference>
<dbReference type="InterPro" id="IPR029058">
    <property type="entry name" value="AB_hydrolase_fold"/>
</dbReference>
<evidence type="ECO:0000313" key="7">
    <source>
        <dbReference type="Proteomes" id="UP001218218"/>
    </source>
</evidence>
<name>A0AAD6ZFH9_9AGAR</name>
<organism evidence="6 7">
    <name type="scientific">Mycena albidolilacea</name>
    <dbReference type="NCBI Taxonomy" id="1033008"/>
    <lineage>
        <taxon>Eukaryota</taxon>
        <taxon>Fungi</taxon>
        <taxon>Dikarya</taxon>
        <taxon>Basidiomycota</taxon>
        <taxon>Agaricomycotina</taxon>
        <taxon>Agaricomycetes</taxon>
        <taxon>Agaricomycetidae</taxon>
        <taxon>Agaricales</taxon>
        <taxon>Marasmiineae</taxon>
        <taxon>Mycenaceae</taxon>
        <taxon>Mycena</taxon>
    </lineage>
</organism>
<gene>
    <name evidence="6" type="ORF">DFH08DRAFT_1034602</name>
</gene>
<keyword evidence="7" id="KW-1185">Reference proteome</keyword>
<sequence>MSRVSRTGRTLHWSGVLTVEPRNMTFGGVQGFTRKPATPFTDNNGNFAGIIHQERNLTYALFRGAGHLVPNCVPEAAFVFVREFVLGTNQTGRVDSLGIVVGGEDPALAADVIPGRLVIFYGDEDSATTSLSTIAPSATLAS</sequence>
<evidence type="ECO:0000256" key="4">
    <source>
        <dbReference type="ARBA" id="ARBA00022801"/>
    </source>
</evidence>
<reference evidence="6" key="1">
    <citation type="submission" date="2023-03" db="EMBL/GenBank/DDBJ databases">
        <title>Massive genome expansion in bonnet fungi (Mycena s.s.) driven by repeated elements and novel gene families across ecological guilds.</title>
        <authorList>
            <consortium name="Lawrence Berkeley National Laboratory"/>
            <person name="Harder C.B."/>
            <person name="Miyauchi S."/>
            <person name="Viragh M."/>
            <person name="Kuo A."/>
            <person name="Thoen E."/>
            <person name="Andreopoulos B."/>
            <person name="Lu D."/>
            <person name="Skrede I."/>
            <person name="Drula E."/>
            <person name="Henrissat B."/>
            <person name="Morin E."/>
            <person name="Kohler A."/>
            <person name="Barry K."/>
            <person name="LaButti K."/>
            <person name="Morin E."/>
            <person name="Salamov A."/>
            <person name="Lipzen A."/>
            <person name="Mereny Z."/>
            <person name="Hegedus B."/>
            <person name="Baldrian P."/>
            <person name="Stursova M."/>
            <person name="Weitz H."/>
            <person name="Taylor A."/>
            <person name="Grigoriev I.V."/>
            <person name="Nagy L.G."/>
            <person name="Martin F."/>
            <person name="Kauserud H."/>
        </authorList>
    </citation>
    <scope>NUCLEOTIDE SEQUENCE</scope>
    <source>
        <strain evidence="6">CBHHK002</strain>
    </source>
</reference>
<dbReference type="Pfam" id="PF00450">
    <property type="entry name" value="Peptidase_S10"/>
    <property type="match status" value="1"/>
</dbReference>
<dbReference type="GO" id="GO:0004185">
    <property type="term" value="F:serine-type carboxypeptidase activity"/>
    <property type="evidence" value="ECO:0007669"/>
    <property type="project" value="InterPro"/>
</dbReference>
<comment type="caution">
    <text evidence="6">The sequence shown here is derived from an EMBL/GenBank/DDBJ whole genome shotgun (WGS) entry which is preliminary data.</text>
</comment>
<dbReference type="GO" id="GO:0006508">
    <property type="term" value="P:proteolysis"/>
    <property type="evidence" value="ECO:0007669"/>
    <property type="project" value="UniProtKB-KW"/>
</dbReference>
<keyword evidence="5" id="KW-0325">Glycoprotein</keyword>
<dbReference type="AlphaFoldDB" id="A0AAD6ZFH9"/>
<evidence type="ECO:0000313" key="6">
    <source>
        <dbReference type="EMBL" id="KAJ7320782.1"/>
    </source>
</evidence>
<accession>A0AAD6ZFH9</accession>
<dbReference type="SUPFAM" id="SSF53474">
    <property type="entry name" value="alpha/beta-Hydrolases"/>
    <property type="match status" value="1"/>
</dbReference>
<comment type="similarity">
    <text evidence="1">Belongs to the peptidase S10 family.</text>
</comment>
<evidence type="ECO:0000256" key="2">
    <source>
        <dbReference type="ARBA" id="ARBA00022645"/>
    </source>
</evidence>
<proteinExistence type="inferred from homology"/>
<protein>
    <submittedName>
        <fullName evidence="6">Uncharacterized protein</fullName>
    </submittedName>
</protein>
<dbReference type="Proteomes" id="UP001218218">
    <property type="component" value="Unassembled WGS sequence"/>
</dbReference>
<keyword evidence="4" id="KW-0378">Hydrolase</keyword>
<keyword evidence="3" id="KW-0645">Protease</keyword>
<dbReference type="InterPro" id="IPR001563">
    <property type="entry name" value="Peptidase_S10"/>
</dbReference>